<reference evidence="1" key="1">
    <citation type="submission" date="2018-07" db="EMBL/GenBank/DDBJ databases">
        <authorList>
            <consortium name="PulseNet: The National Subtyping Network for Foodborne Disease Surveillance"/>
            <person name="Tarr C.L."/>
            <person name="Trees E."/>
            <person name="Katz L.S."/>
            <person name="Carleton-Romer H.A."/>
            <person name="Stroika S."/>
            <person name="Kucerova Z."/>
            <person name="Roache K.F."/>
            <person name="Sabol A.L."/>
            <person name="Besser J."/>
            <person name="Gerner-Smidt P."/>
        </authorList>
    </citation>
    <scope>NUCLEOTIDE SEQUENCE</scope>
    <source>
        <strain evidence="1">PNUSAS029331</strain>
    </source>
</reference>
<dbReference type="AlphaFoldDB" id="A0A5V5HM77"/>
<evidence type="ECO:0000313" key="1">
    <source>
        <dbReference type="EMBL" id="EBU4654734.1"/>
    </source>
</evidence>
<organism evidence="1">
    <name type="scientific">Salmonella enterica</name>
    <name type="common">Salmonella choleraesuis</name>
    <dbReference type="NCBI Taxonomy" id="28901"/>
    <lineage>
        <taxon>Bacteria</taxon>
        <taxon>Pseudomonadati</taxon>
        <taxon>Pseudomonadota</taxon>
        <taxon>Gammaproteobacteria</taxon>
        <taxon>Enterobacterales</taxon>
        <taxon>Enterobacteriaceae</taxon>
        <taxon>Salmonella</taxon>
    </lineage>
</organism>
<sequence>MGGSMVLYCIGKRSEECTVLARPLPQPENHMPDYYKHIFLVPLKEVNQNLLNKIKGLACYKSQQFGFLVSVQDMDSYEQCLAFFHSDHNIHVIKPDQGYERTRHWGYVIEYAKENIKFDSFSYYFSGDDINLDKFPKITCRNDIYINDYYIDNWDNVKENASAQQLASKSFMCLLKKNFLLGKPMLAPLQKIIFSRTMAGSVFFDSPHSYVSDQLMIHRLINDGAKAKFIKQPFYKLNKNARAFSNRISLIEMLKQQIYLYIKLRCFAGIPMIMLRTMAKHFLFRTH</sequence>
<name>A0A5V5HM77_SALER</name>
<dbReference type="EMBL" id="AAHCDH010000030">
    <property type="protein sequence ID" value="EBU4654734.1"/>
    <property type="molecule type" value="Genomic_DNA"/>
</dbReference>
<protein>
    <submittedName>
        <fullName evidence="1">Uncharacterized protein</fullName>
    </submittedName>
</protein>
<gene>
    <name evidence="1" type="ORF">CWV14_24275</name>
</gene>
<accession>A0A5V5HM77</accession>
<proteinExistence type="predicted"/>
<comment type="caution">
    <text evidence="1">The sequence shown here is derived from an EMBL/GenBank/DDBJ whole genome shotgun (WGS) entry which is preliminary data.</text>
</comment>